<accession>A0A290QP10</accession>
<evidence type="ECO:0000313" key="2">
    <source>
        <dbReference type="EMBL" id="ATC66192.1"/>
    </source>
</evidence>
<dbReference type="EMBL" id="CP023344">
    <property type="protein sequence ID" value="ATC66192.1"/>
    <property type="molecule type" value="Genomic_DNA"/>
</dbReference>
<dbReference type="InterPro" id="IPR014756">
    <property type="entry name" value="Ig_E-set"/>
</dbReference>
<reference evidence="2 3" key="1">
    <citation type="submission" date="2017-09" db="EMBL/GenBank/DDBJ databases">
        <title>Complete genome sequence of Verrucomicrobial strain HZ-65, isolated from freshwater.</title>
        <authorList>
            <person name="Choi A."/>
        </authorList>
    </citation>
    <scope>NUCLEOTIDE SEQUENCE [LARGE SCALE GENOMIC DNA]</scope>
    <source>
        <strain evidence="2 3">HZ-65</strain>
    </source>
</reference>
<evidence type="ECO:0000259" key="1">
    <source>
        <dbReference type="Pfam" id="PF01833"/>
    </source>
</evidence>
<keyword evidence="3" id="KW-1185">Reference proteome</keyword>
<proteinExistence type="predicted"/>
<evidence type="ECO:0000313" key="3">
    <source>
        <dbReference type="Proteomes" id="UP000217265"/>
    </source>
</evidence>
<feature type="domain" description="IPT/TIG" evidence="1">
    <location>
        <begin position="139"/>
        <end position="210"/>
    </location>
</feature>
<dbReference type="InterPro" id="IPR013783">
    <property type="entry name" value="Ig-like_fold"/>
</dbReference>
<dbReference type="AlphaFoldDB" id="A0A290QP10"/>
<dbReference type="Proteomes" id="UP000217265">
    <property type="component" value="Chromosome"/>
</dbReference>
<dbReference type="RefSeq" id="WP_096057819.1">
    <property type="nucleotide sequence ID" value="NZ_CP023344.1"/>
</dbReference>
<dbReference type="SUPFAM" id="SSF81296">
    <property type="entry name" value="E set domains"/>
    <property type="match status" value="1"/>
</dbReference>
<gene>
    <name evidence="2" type="ORF">CMV30_15870</name>
</gene>
<dbReference type="PROSITE" id="PS51257">
    <property type="entry name" value="PROKAR_LIPOPROTEIN"/>
    <property type="match status" value="1"/>
</dbReference>
<dbReference type="OrthoDB" id="185271at2"/>
<dbReference type="KEGG" id="vbh:CMV30_15870"/>
<dbReference type="InterPro" id="IPR002909">
    <property type="entry name" value="IPT_dom"/>
</dbReference>
<dbReference type="Gene3D" id="2.60.40.10">
    <property type="entry name" value="Immunoglobulins"/>
    <property type="match status" value="1"/>
</dbReference>
<dbReference type="Pfam" id="PF01833">
    <property type="entry name" value="TIG"/>
    <property type="match status" value="1"/>
</dbReference>
<name>A0A290QP10_9BACT</name>
<organism evidence="2 3">
    <name type="scientific">Nibricoccus aquaticus</name>
    <dbReference type="NCBI Taxonomy" id="2576891"/>
    <lineage>
        <taxon>Bacteria</taxon>
        <taxon>Pseudomonadati</taxon>
        <taxon>Verrucomicrobiota</taxon>
        <taxon>Opitutia</taxon>
        <taxon>Opitutales</taxon>
        <taxon>Opitutaceae</taxon>
        <taxon>Nibricoccus</taxon>
    </lineage>
</organism>
<sequence>MQNTRFSQARRFVLGLGIIASLTLVGCKTTAVTNLTPGSLPANPSQIYTISARIKPKLASFVQGTVLPSIVIDGQKYRMTKSNLGEDIFEFDYQLAAGRTELAYYFEYTYQVSNNGTLSSREDYTQVQRATIVGRYVLSLEVNRGPVGAKVSILGRGFTPADVVYFDNAPVRTVFESANSISFYVPSVDANRNYKVSIGGNLGQSPAGTFRVDGVGGVSEGLNNTFSPSPSVAATNATGGTLLVNPTALSLKKGQKVNLTFTTPVTASAGGLLIDITTDVPESVIMPEVIVPAGSNTVTISIEAGRPGTGSLFAKGPGVKELVIPVKVQ</sequence>
<protein>
    <submittedName>
        <fullName evidence="2">Cell surface protein</fullName>
    </submittedName>
</protein>